<dbReference type="EC" id="3.4.24.-" evidence="4"/>
<comment type="cofactor">
    <cofactor evidence="3 4">
        <name>Zn(2+)</name>
        <dbReference type="ChEBI" id="CHEBI:29105"/>
    </cofactor>
    <text evidence="3 4">Binds 1 zinc ion per subunit.</text>
</comment>
<evidence type="ECO:0000256" key="4">
    <source>
        <dbReference type="RuleBase" id="RU361183"/>
    </source>
</evidence>
<evidence type="ECO:0000313" key="7">
    <source>
        <dbReference type="EMBL" id="GFQ76769.1"/>
    </source>
</evidence>
<feature type="binding site" evidence="3">
    <location>
        <position position="147"/>
    </location>
    <ligand>
        <name>Zn(2+)</name>
        <dbReference type="ChEBI" id="CHEBI:29105"/>
        <note>catalytic</note>
    </ligand>
</feature>
<keyword evidence="3 4" id="KW-0862">Zinc</keyword>
<dbReference type="EMBL" id="BMAO01031647">
    <property type="protein sequence ID" value="GFQ76769.1"/>
    <property type="molecule type" value="Genomic_DNA"/>
</dbReference>
<dbReference type="OrthoDB" id="291007at2759"/>
<comment type="subunit">
    <text evidence="1">Monomer.</text>
</comment>
<dbReference type="GO" id="GO:0004222">
    <property type="term" value="F:metalloendopeptidase activity"/>
    <property type="evidence" value="ECO:0007669"/>
    <property type="project" value="UniProtKB-UniRule"/>
</dbReference>
<feature type="chain" id="PRO_5036515821" description="Metalloendopeptidase" evidence="4">
    <location>
        <begin position="17"/>
        <end position="327"/>
    </location>
</feature>
<protein>
    <recommendedName>
        <fullName evidence="4">Metalloendopeptidase</fullName>
        <ecNumber evidence="4">3.4.24.-</ecNumber>
    </recommendedName>
</protein>
<dbReference type="InterPro" id="IPR034035">
    <property type="entry name" value="Astacin-like_dom"/>
</dbReference>
<dbReference type="GO" id="GO:0006508">
    <property type="term" value="P:proteolysis"/>
    <property type="evidence" value="ECO:0007669"/>
    <property type="project" value="UniProtKB-KW"/>
</dbReference>
<dbReference type="Pfam" id="PF01400">
    <property type="entry name" value="Astacin"/>
    <property type="match status" value="1"/>
</dbReference>
<dbReference type="InterPro" id="IPR006026">
    <property type="entry name" value="Peptidase_Metallo"/>
</dbReference>
<keyword evidence="3 4" id="KW-0479">Metal-binding</keyword>
<evidence type="ECO:0000313" key="8">
    <source>
        <dbReference type="Proteomes" id="UP000887116"/>
    </source>
</evidence>
<sequence length="327" mass="36596">MKFLAVAIAFLPLVLSYEEEIKRLALENPNLYDGDMIGIVGPYDSERNAMPGKKYRWPDAIVPYVIDISLAKYHKAIHEAIADYHNHTCVRFLPRTNEKDYVKIFYGNGCNSHVGKAGGEQVVSLGKGCHEVGTIVHELGHVLGFYHEHSRSDRDDYIVIHLENVQKGMESNFKKLSPSQNVLLTPFDYGSIMIYGNKAFSKDGRSHTLDAKNGQTLYYPYDKKGMTESDIRRKRTENSEETDEQPYVHGSHVTDSRQTPSRLHHLSCQSEQGSDPQCDSSWDSCHVQPEGNPREEDDQGAGNVNVKQAGADSSDKGEVGVQIGIIP</sequence>
<keyword evidence="3 4" id="KW-0645">Protease</keyword>
<dbReference type="GO" id="GO:0008270">
    <property type="term" value="F:zinc ion binding"/>
    <property type="evidence" value="ECO:0007669"/>
    <property type="project" value="UniProtKB-UniRule"/>
</dbReference>
<dbReference type="InterPro" id="IPR024079">
    <property type="entry name" value="MetalloPept_cat_dom_sf"/>
</dbReference>
<proteinExistence type="predicted"/>
<name>A0A8X6FEJ6_TRICU</name>
<evidence type="ECO:0000256" key="5">
    <source>
        <dbReference type="SAM" id="MobiDB-lite"/>
    </source>
</evidence>
<dbReference type="PANTHER" id="PTHR10127">
    <property type="entry name" value="DISCOIDIN, CUB, EGF, LAMININ , AND ZINC METALLOPROTEASE DOMAIN CONTAINING"/>
    <property type="match status" value="1"/>
</dbReference>
<feature type="active site" evidence="3">
    <location>
        <position position="138"/>
    </location>
</feature>
<dbReference type="CDD" id="cd04280">
    <property type="entry name" value="ZnMc_astacin_like"/>
    <property type="match status" value="1"/>
</dbReference>
<feature type="binding site" evidence="3">
    <location>
        <position position="137"/>
    </location>
    <ligand>
        <name>Zn(2+)</name>
        <dbReference type="ChEBI" id="CHEBI:29105"/>
        <note>catalytic</note>
    </ligand>
</feature>
<keyword evidence="4" id="KW-0732">Signal</keyword>
<evidence type="ECO:0000256" key="3">
    <source>
        <dbReference type="PROSITE-ProRule" id="PRU01211"/>
    </source>
</evidence>
<keyword evidence="3 4" id="KW-0378">Hydrolase</keyword>
<feature type="compositionally biased region" description="Polar residues" evidence="5">
    <location>
        <begin position="256"/>
        <end position="283"/>
    </location>
</feature>
<evidence type="ECO:0000256" key="2">
    <source>
        <dbReference type="ARBA" id="ARBA00025529"/>
    </source>
</evidence>
<feature type="domain" description="Peptidase M12A" evidence="6">
    <location>
        <begin position="48"/>
        <end position="242"/>
    </location>
</feature>
<comment type="caution">
    <text evidence="7">The sequence shown here is derived from an EMBL/GenBank/DDBJ whole genome shotgun (WGS) entry which is preliminary data.</text>
</comment>
<dbReference type="Proteomes" id="UP000887116">
    <property type="component" value="Unassembled WGS sequence"/>
</dbReference>
<dbReference type="PRINTS" id="PR00480">
    <property type="entry name" value="ASTACIN"/>
</dbReference>
<feature type="region of interest" description="Disordered" evidence="5">
    <location>
        <begin position="228"/>
        <end position="327"/>
    </location>
</feature>
<organism evidence="7 8">
    <name type="scientific">Trichonephila clavata</name>
    <name type="common">Joro spider</name>
    <name type="synonym">Nephila clavata</name>
    <dbReference type="NCBI Taxonomy" id="2740835"/>
    <lineage>
        <taxon>Eukaryota</taxon>
        <taxon>Metazoa</taxon>
        <taxon>Ecdysozoa</taxon>
        <taxon>Arthropoda</taxon>
        <taxon>Chelicerata</taxon>
        <taxon>Arachnida</taxon>
        <taxon>Araneae</taxon>
        <taxon>Araneomorphae</taxon>
        <taxon>Entelegynae</taxon>
        <taxon>Araneoidea</taxon>
        <taxon>Nephilidae</taxon>
        <taxon>Trichonephila</taxon>
    </lineage>
</organism>
<dbReference type="PANTHER" id="PTHR10127:SF883">
    <property type="entry name" value="ZINC METALLOPROTEINASE NAS-8"/>
    <property type="match status" value="1"/>
</dbReference>
<comment type="caution">
    <text evidence="3">Lacks conserved residue(s) required for the propagation of feature annotation.</text>
</comment>
<feature type="binding site" evidence="3">
    <location>
        <position position="141"/>
    </location>
    <ligand>
        <name>Zn(2+)</name>
        <dbReference type="ChEBI" id="CHEBI:29105"/>
        <note>catalytic</note>
    </ligand>
</feature>
<dbReference type="SUPFAM" id="SSF55486">
    <property type="entry name" value="Metalloproteases ('zincins'), catalytic domain"/>
    <property type="match status" value="1"/>
</dbReference>
<dbReference type="SMART" id="SM00235">
    <property type="entry name" value="ZnMc"/>
    <property type="match status" value="1"/>
</dbReference>
<keyword evidence="3 4" id="KW-0482">Metalloprotease</keyword>
<evidence type="ECO:0000256" key="1">
    <source>
        <dbReference type="ARBA" id="ARBA00011245"/>
    </source>
</evidence>
<accession>A0A8X6FEJ6</accession>
<comment type="function">
    <text evidence="2">Zinc metalloprotease. Provoques deadhesion of endothelial cells from cell cultures, and also degradation of fibronectin, fibrinogen and gelatin in vitro. Its role in the venom is not fully understood but it might act as a spreading factor that facilitates diffusion of other venom toxins. Alternatively, it might be involved in the proteolytic processing of other venom toxins or it might play a role in extra-oral digestion of prey.</text>
</comment>
<dbReference type="Gene3D" id="3.40.390.10">
    <property type="entry name" value="Collagenase (Catalytic Domain)"/>
    <property type="match status" value="1"/>
</dbReference>
<dbReference type="InterPro" id="IPR001506">
    <property type="entry name" value="Peptidase_M12A"/>
</dbReference>
<evidence type="ECO:0000259" key="6">
    <source>
        <dbReference type="PROSITE" id="PS51864"/>
    </source>
</evidence>
<keyword evidence="8" id="KW-1185">Reference proteome</keyword>
<dbReference type="PROSITE" id="PS51864">
    <property type="entry name" value="ASTACIN"/>
    <property type="match status" value="1"/>
</dbReference>
<dbReference type="AlphaFoldDB" id="A0A8X6FEJ6"/>
<feature type="signal peptide" evidence="4">
    <location>
        <begin position="1"/>
        <end position="16"/>
    </location>
</feature>
<gene>
    <name evidence="7" type="ORF">TNCT_527371</name>
</gene>
<reference evidence="7" key="1">
    <citation type="submission" date="2020-07" db="EMBL/GenBank/DDBJ databases">
        <title>Multicomponent nature underlies the extraordinary mechanical properties of spider dragline silk.</title>
        <authorList>
            <person name="Kono N."/>
            <person name="Nakamura H."/>
            <person name="Mori M."/>
            <person name="Yoshida Y."/>
            <person name="Ohtoshi R."/>
            <person name="Malay A.D."/>
            <person name="Moran D.A.P."/>
            <person name="Tomita M."/>
            <person name="Numata K."/>
            <person name="Arakawa K."/>
        </authorList>
    </citation>
    <scope>NUCLEOTIDE SEQUENCE</scope>
</reference>